<name>A0ABV7EN85_9GAMM</name>
<evidence type="ECO:0000313" key="15">
    <source>
        <dbReference type="Proteomes" id="UP001595462"/>
    </source>
</evidence>
<evidence type="ECO:0000256" key="5">
    <source>
        <dbReference type="ARBA" id="ARBA00022519"/>
    </source>
</evidence>
<gene>
    <name evidence="14" type="primary">fliM</name>
    <name evidence="14" type="ORF">ACFOSU_09840</name>
</gene>
<dbReference type="Pfam" id="PF01052">
    <property type="entry name" value="FliMN_C"/>
    <property type="match status" value="1"/>
</dbReference>
<comment type="similarity">
    <text evidence="1 11">Belongs to the FliM family.</text>
</comment>
<protein>
    <recommendedName>
        <fullName evidence="2 10">Flagellar motor switch protein FliM</fullName>
    </recommendedName>
</protein>
<keyword evidence="14" id="KW-0969">Cilium</keyword>
<dbReference type="SUPFAM" id="SSF103039">
    <property type="entry name" value="CheC-like"/>
    <property type="match status" value="1"/>
</dbReference>
<keyword evidence="15" id="KW-1185">Reference proteome</keyword>
<evidence type="ECO:0000256" key="1">
    <source>
        <dbReference type="ARBA" id="ARBA00011049"/>
    </source>
</evidence>
<dbReference type="InterPro" id="IPR028976">
    <property type="entry name" value="CheC-like_sf"/>
</dbReference>
<feature type="domain" description="Flagellar motor switch protein FliN-like C-terminal" evidence="13">
    <location>
        <begin position="256"/>
        <end position="324"/>
    </location>
</feature>
<dbReference type="InterPro" id="IPR001543">
    <property type="entry name" value="FliN-like_C"/>
</dbReference>
<evidence type="ECO:0000256" key="10">
    <source>
        <dbReference type="NCBIfam" id="TIGR01397"/>
    </source>
</evidence>
<dbReference type="PIRSF" id="PIRSF002888">
    <property type="entry name" value="FliM"/>
    <property type="match status" value="1"/>
</dbReference>
<keyword evidence="5 11" id="KW-0997">Cell inner membrane</keyword>
<evidence type="ECO:0000256" key="4">
    <source>
        <dbReference type="ARBA" id="ARBA00022500"/>
    </source>
</evidence>
<evidence type="ECO:0000256" key="7">
    <source>
        <dbReference type="ARBA" id="ARBA00023136"/>
    </source>
</evidence>
<keyword evidence="3 11" id="KW-1003">Cell membrane</keyword>
<keyword evidence="4 11" id="KW-0145">Chemotaxis</keyword>
<evidence type="ECO:0000256" key="9">
    <source>
        <dbReference type="ARBA" id="ARBA00025044"/>
    </source>
</evidence>
<dbReference type="Proteomes" id="UP001595462">
    <property type="component" value="Unassembled WGS sequence"/>
</dbReference>
<dbReference type="PANTHER" id="PTHR30034">
    <property type="entry name" value="FLAGELLAR MOTOR SWITCH PROTEIN FLIM"/>
    <property type="match status" value="1"/>
</dbReference>
<evidence type="ECO:0000256" key="3">
    <source>
        <dbReference type="ARBA" id="ARBA00022475"/>
    </source>
</evidence>
<dbReference type="Gene3D" id="3.40.1550.10">
    <property type="entry name" value="CheC-like"/>
    <property type="match status" value="1"/>
</dbReference>
<keyword evidence="14" id="KW-0966">Cell projection</keyword>
<organism evidence="14 15">
    <name type="scientific">Salinisphaera aquimarina</name>
    <dbReference type="NCBI Taxonomy" id="2094031"/>
    <lineage>
        <taxon>Bacteria</taxon>
        <taxon>Pseudomonadati</taxon>
        <taxon>Pseudomonadota</taxon>
        <taxon>Gammaproteobacteria</taxon>
        <taxon>Salinisphaerales</taxon>
        <taxon>Salinisphaeraceae</taxon>
        <taxon>Salinisphaera</taxon>
    </lineage>
</organism>
<evidence type="ECO:0000256" key="8">
    <source>
        <dbReference type="ARBA" id="ARBA00023143"/>
    </source>
</evidence>
<comment type="caution">
    <text evidence="14">The sequence shown here is derived from an EMBL/GenBank/DDBJ whole genome shotgun (WGS) entry which is preliminary data.</text>
</comment>
<keyword evidence="14" id="KW-0282">Flagellum</keyword>
<feature type="region of interest" description="Disordered" evidence="12">
    <location>
        <begin position="15"/>
        <end position="44"/>
    </location>
</feature>
<evidence type="ECO:0000256" key="11">
    <source>
        <dbReference type="PIRNR" id="PIRNR002888"/>
    </source>
</evidence>
<evidence type="ECO:0000256" key="6">
    <source>
        <dbReference type="ARBA" id="ARBA00022779"/>
    </source>
</evidence>
<comment type="subcellular location">
    <subcellularLocation>
        <location evidence="11">Cell inner membrane</location>
        <topology evidence="11">Peripheral membrane protein</topology>
    </subcellularLocation>
    <subcellularLocation>
        <location evidence="11">Bacterial flagellum basal body</location>
    </subcellularLocation>
</comment>
<evidence type="ECO:0000313" key="14">
    <source>
        <dbReference type="EMBL" id="MFC3104195.1"/>
    </source>
</evidence>
<dbReference type="PRINTS" id="PR00955">
    <property type="entry name" value="FLGMOTORFLIM"/>
</dbReference>
<dbReference type="SUPFAM" id="SSF101801">
    <property type="entry name" value="Surface presentation of antigens (SPOA)"/>
    <property type="match status" value="1"/>
</dbReference>
<dbReference type="CDD" id="cd17908">
    <property type="entry name" value="FliM"/>
    <property type="match status" value="1"/>
</dbReference>
<dbReference type="Gene3D" id="2.30.330.10">
    <property type="entry name" value="SpoA-like"/>
    <property type="match status" value="1"/>
</dbReference>
<evidence type="ECO:0000256" key="12">
    <source>
        <dbReference type="SAM" id="MobiDB-lite"/>
    </source>
</evidence>
<dbReference type="InterPro" id="IPR001689">
    <property type="entry name" value="Flag_FliM"/>
</dbReference>
<dbReference type="EMBL" id="JBHRSS010000003">
    <property type="protein sequence ID" value="MFC3104195.1"/>
    <property type="molecule type" value="Genomic_DNA"/>
</dbReference>
<dbReference type="PANTHER" id="PTHR30034:SF3">
    <property type="entry name" value="FLAGELLAR MOTOR SWITCH PROTEIN FLIM"/>
    <property type="match status" value="1"/>
</dbReference>
<comment type="function">
    <text evidence="9 11">FliM is one of three proteins (FliG, FliN, FliM) that forms the rotor-mounted switch complex (C ring), located at the base of the basal body. This complex interacts with the CheY and CheZ chemotaxis proteins, in addition to contacting components of the motor that determine the direction of flagellar rotation.</text>
</comment>
<accession>A0ABV7EN85</accession>
<keyword evidence="6 11" id="KW-0283">Flagellar rotation</keyword>
<keyword evidence="7 11" id="KW-0472">Membrane</keyword>
<reference evidence="15" key="1">
    <citation type="journal article" date="2019" name="Int. J. Syst. Evol. Microbiol.">
        <title>The Global Catalogue of Microorganisms (GCM) 10K type strain sequencing project: providing services to taxonomists for standard genome sequencing and annotation.</title>
        <authorList>
            <consortium name="The Broad Institute Genomics Platform"/>
            <consortium name="The Broad Institute Genome Sequencing Center for Infectious Disease"/>
            <person name="Wu L."/>
            <person name="Ma J."/>
        </authorList>
    </citation>
    <scope>NUCLEOTIDE SEQUENCE [LARGE SCALE GENOMIC DNA]</scope>
    <source>
        <strain evidence="15">KCTC 52640</strain>
    </source>
</reference>
<evidence type="ECO:0000259" key="13">
    <source>
        <dbReference type="Pfam" id="PF01052"/>
    </source>
</evidence>
<dbReference type="Pfam" id="PF02154">
    <property type="entry name" value="FliM"/>
    <property type="match status" value="1"/>
</dbReference>
<proteinExistence type="inferred from homology"/>
<dbReference type="InterPro" id="IPR036429">
    <property type="entry name" value="SpoA-like_sf"/>
</dbReference>
<keyword evidence="8 11" id="KW-0975">Bacterial flagellum</keyword>
<sequence length="337" mass="37951">MSNDDVLSQEEIDSLLKGVSGEDEPTPDSPDASGRKRVRAFDPASQQRVVRGRLHTFDIINERFARHFRMSLFNLIRRSADITVGAVKIQKYSEFTRNLPVPANINLISMKPLRGNALVVFPPNLVYLVVDSLFGGDGRFLTKSEGREFTHTEQRIIQRLLALALDSYAEGWKNIYPLELEYQRAEMQVKFTNITSTSNELVVNTTFHLEVGAFGSDFHICMPYAMIEPIRDLLSGPLQKKDPEEERFRTKQLASEVKQSHVRLSAAFTELASTLGQVQNLQVGDVLPMELPREITACVDNVPVFNCSYGRIADRKALRVTRVIDHVAPASYQGNKA</sequence>
<dbReference type="RefSeq" id="WP_380688943.1">
    <property type="nucleotide sequence ID" value="NZ_JBHRSS010000003.1"/>
</dbReference>
<evidence type="ECO:0000256" key="2">
    <source>
        <dbReference type="ARBA" id="ARBA00021898"/>
    </source>
</evidence>
<dbReference type="NCBIfam" id="TIGR01397">
    <property type="entry name" value="fliM_switch"/>
    <property type="match status" value="1"/>
</dbReference>